<dbReference type="EMBL" id="GEZM01078417">
    <property type="protein sequence ID" value="JAV62728.1"/>
    <property type="molecule type" value="Transcribed_RNA"/>
</dbReference>
<comment type="similarity">
    <text evidence="2 5">Belongs to the HSF family.</text>
</comment>
<comment type="subcellular location">
    <subcellularLocation>
        <location evidence="1">Nucleus</location>
    </subcellularLocation>
</comment>
<evidence type="ECO:0000256" key="3">
    <source>
        <dbReference type="ARBA" id="ARBA00023125"/>
    </source>
</evidence>
<organism evidence="7">
    <name type="scientific">Photinus pyralis</name>
    <name type="common">Common eastern firefly</name>
    <name type="synonym">Lampyris pyralis</name>
    <dbReference type="NCBI Taxonomy" id="7054"/>
    <lineage>
        <taxon>Eukaryota</taxon>
        <taxon>Metazoa</taxon>
        <taxon>Ecdysozoa</taxon>
        <taxon>Arthropoda</taxon>
        <taxon>Hexapoda</taxon>
        <taxon>Insecta</taxon>
        <taxon>Pterygota</taxon>
        <taxon>Neoptera</taxon>
        <taxon>Endopterygota</taxon>
        <taxon>Coleoptera</taxon>
        <taxon>Polyphaga</taxon>
        <taxon>Elateriformia</taxon>
        <taxon>Elateroidea</taxon>
        <taxon>Lampyridae</taxon>
        <taxon>Lampyrinae</taxon>
        <taxon>Photinus</taxon>
    </lineage>
</organism>
<accession>A0A1Y1KQ65</accession>
<feature type="domain" description="HSF-type DNA-binding" evidence="6">
    <location>
        <begin position="1"/>
        <end position="51"/>
    </location>
</feature>
<reference evidence="7" key="1">
    <citation type="journal article" date="2016" name="Sci. Rep.">
        <title>Molecular characterization of firefly nuptial gifts: a multi-omics approach sheds light on postcopulatory sexual selection.</title>
        <authorList>
            <person name="Al-Wathiqui N."/>
            <person name="Fallon T.R."/>
            <person name="South A."/>
            <person name="Weng J.K."/>
            <person name="Lewis S.M."/>
        </authorList>
    </citation>
    <scope>NUCLEOTIDE SEQUENCE</scope>
</reference>
<dbReference type="SUPFAM" id="SSF46785">
    <property type="entry name" value="Winged helix' DNA-binding domain"/>
    <property type="match status" value="1"/>
</dbReference>
<dbReference type="GO" id="GO:0003700">
    <property type="term" value="F:DNA-binding transcription factor activity"/>
    <property type="evidence" value="ECO:0007669"/>
    <property type="project" value="InterPro"/>
</dbReference>
<dbReference type="PANTHER" id="PTHR10015:SF427">
    <property type="entry name" value="HEAT SHOCK FACTOR PROTEIN"/>
    <property type="match status" value="1"/>
</dbReference>
<proteinExistence type="inferred from homology"/>
<dbReference type="GO" id="GO:0005634">
    <property type="term" value="C:nucleus"/>
    <property type="evidence" value="ECO:0007669"/>
    <property type="project" value="UniProtKB-SubCell"/>
</dbReference>
<dbReference type="SMART" id="SM00415">
    <property type="entry name" value="HSF"/>
    <property type="match status" value="1"/>
</dbReference>
<evidence type="ECO:0000256" key="2">
    <source>
        <dbReference type="ARBA" id="ARBA00006403"/>
    </source>
</evidence>
<dbReference type="EMBL" id="GEZM01078411">
    <property type="protein sequence ID" value="JAV62733.1"/>
    <property type="molecule type" value="Transcribed_RNA"/>
</dbReference>
<dbReference type="InterPro" id="IPR000232">
    <property type="entry name" value="HSF_DNA-bd"/>
</dbReference>
<evidence type="ECO:0000256" key="4">
    <source>
        <dbReference type="ARBA" id="ARBA00023242"/>
    </source>
</evidence>
<sequence>MSSFIRQLNMYGFHKISLLNSSITNDKVEVEFVHPYFQRDEPGLLGNIKRKVTTSRHNSEKNVPEVANQDQLSKLMADVKYLHNRQAQVDVVINNLKRENSVLWRELAVLRQKHQKQIQIVNKLIQFLLTVVQPSTRRSGLGVKRRYPLMLNENPEKKTEEQF</sequence>
<evidence type="ECO:0000259" key="6">
    <source>
        <dbReference type="SMART" id="SM00415"/>
    </source>
</evidence>
<evidence type="ECO:0000313" key="7">
    <source>
        <dbReference type="EMBL" id="JAV62728.1"/>
    </source>
</evidence>
<dbReference type="AlphaFoldDB" id="A0A1Y1KQ65"/>
<dbReference type="InterPro" id="IPR036388">
    <property type="entry name" value="WH-like_DNA-bd_sf"/>
</dbReference>
<dbReference type="PANTHER" id="PTHR10015">
    <property type="entry name" value="HEAT SHOCK TRANSCRIPTION FACTOR"/>
    <property type="match status" value="1"/>
</dbReference>
<dbReference type="InterPro" id="IPR036390">
    <property type="entry name" value="WH_DNA-bd_sf"/>
</dbReference>
<dbReference type="Pfam" id="PF00447">
    <property type="entry name" value="HSF_DNA-bind"/>
    <property type="match status" value="1"/>
</dbReference>
<keyword evidence="3" id="KW-0238">DNA-binding</keyword>
<keyword evidence="4" id="KW-0539">Nucleus</keyword>
<name>A0A1Y1KQ65_PHOPY</name>
<dbReference type="GO" id="GO:0043565">
    <property type="term" value="F:sequence-specific DNA binding"/>
    <property type="evidence" value="ECO:0007669"/>
    <property type="project" value="InterPro"/>
</dbReference>
<evidence type="ECO:0000256" key="5">
    <source>
        <dbReference type="RuleBase" id="RU004020"/>
    </source>
</evidence>
<protein>
    <recommendedName>
        <fullName evidence="6">HSF-type DNA-binding domain-containing protein</fullName>
    </recommendedName>
</protein>
<evidence type="ECO:0000256" key="1">
    <source>
        <dbReference type="ARBA" id="ARBA00004123"/>
    </source>
</evidence>
<dbReference type="Gene3D" id="1.10.10.10">
    <property type="entry name" value="Winged helix-like DNA-binding domain superfamily/Winged helix DNA-binding domain"/>
    <property type="match status" value="1"/>
</dbReference>